<dbReference type="PANTHER" id="PTHR43499:SF1">
    <property type="entry name" value="ABC TRANSPORTER I FAMILY MEMBER 1"/>
    <property type="match status" value="1"/>
</dbReference>
<proteinExistence type="predicted"/>
<evidence type="ECO:0000256" key="4">
    <source>
        <dbReference type="ARBA" id="ARBA00022840"/>
    </source>
</evidence>
<sequence>MFKQTSISTFSLDINKGEKKLQTNINLTLKPGSVCFLDGANGSGKTTMLRTLLNLQPKFRGILKNNYFKTFEGHYVSNSHPFDDYLTLHENLLSWCGAPSNQYTQEEMEKFLILFDLHHKIEVPFGLLSDGQKKKANLSRLLLHPLKLWILDEPAVFLDQKSFQLLINLMKEHQKRGGISLVITHIPFTISNSYFLKF</sequence>
<dbReference type="InterPro" id="IPR005895">
    <property type="entry name" value="ABC_transptr_haem_export_CcmA"/>
</dbReference>
<dbReference type="Pfam" id="PF00005">
    <property type="entry name" value="ABC_tran"/>
    <property type="match status" value="1"/>
</dbReference>
<dbReference type="PROSITE" id="PS50893">
    <property type="entry name" value="ABC_TRANSPORTER_2"/>
    <property type="match status" value="1"/>
</dbReference>
<dbReference type="GO" id="GO:0022857">
    <property type="term" value="F:transmembrane transporter activity"/>
    <property type="evidence" value="ECO:0007669"/>
    <property type="project" value="InterPro"/>
</dbReference>
<gene>
    <name evidence="8" type="primary">ccmA</name>
</gene>
<keyword evidence="5" id="KW-1278">Translocase</keyword>
<dbReference type="PANTHER" id="PTHR43499">
    <property type="entry name" value="ABC TRANSPORTER I FAMILY MEMBER 1"/>
    <property type="match status" value="1"/>
</dbReference>
<keyword evidence="1" id="KW-0813">Transport</keyword>
<evidence type="ECO:0000313" key="8">
    <source>
        <dbReference type="EMBL" id="ATY40960.1"/>
    </source>
</evidence>
<evidence type="ECO:0000256" key="1">
    <source>
        <dbReference type="ARBA" id="ARBA00022448"/>
    </source>
</evidence>
<dbReference type="InterPro" id="IPR003439">
    <property type="entry name" value="ABC_transporter-like_ATP-bd"/>
</dbReference>
<evidence type="ECO:0000256" key="6">
    <source>
        <dbReference type="ARBA" id="ARBA00023136"/>
    </source>
</evidence>
<dbReference type="GO" id="GO:0017004">
    <property type="term" value="P:cytochrome complex assembly"/>
    <property type="evidence" value="ECO:0007669"/>
    <property type="project" value="UniProtKB-KW"/>
</dbReference>
<dbReference type="GO" id="GO:0016887">
    <property type="term" value="F:ATP hydrolysis activity"/>
    <property type="evidence" value="ECO:0007669"/>
    <property type="project" value="InterPro"/>
</dbReference>
<organism evidence="8">
    <name type="scientific">Ancoracysta twista</name>
    <dbReference type="NCBI Taxonomy" id="2044563"/>
    <lineage>
        <taxon>Eukaryota</taxon>
        <taxon>Provora</taxon>
        <taxon>Nebulidia</taxon>
        <taxon>Nebulidea</taxon>
        <taxon>Nebulidida</taxon>
        <taxon>Nebulidae</taxon>
    </lineage>
</organism>
<reference evidence="8" key="1">
    <citation type="journal article" date="2017" name="Curr. Biol.">
        <title>A New Lineage of Eukaryotes Illuminates Early Mitochondrial Genome Reduction.</title>
        <authorList>
            <person name="Janouskovec J."/>
            <person name="Tikhonenkov D.V."/>
            <person name="Burki F."/>
            <person name="Howe A.T."/>
            <person name="Rohwer F.L."/>
            <person name="Mylnikov A.P."/>
            <person name="Keeling P.J."/>
        </authorList>
    </citation>
    <scope>NUCLEOTIDE SEQUENCE</scope>
    <source>
        <strain evidence="8">TD-1</strain>
    </source>
</reference>
<keyword evidence="8" id="KW-0496">Mitochondrion</keyword>
<dbReference type="SUPFAM" id="SSF52540">
    <property type="entry name" value="P-loop containing nucleoside triphosphate hydrolases"/>
    <property type="match status" value="1"/>
</dbReference>
<accession>A0A2H4R8H9</accession>
<dbReference type="AlphaFoldDB" id="A0A2H4R8H9"/>
<name>A0A2H4R8H9_9EUKA</name>
<dbReference type="GeneID" id="35199417"/>
<dbReference type="EMBL" id="MG202008">
    <property type="protein sequence ID" value="ATY40960.1"/>
    <property type="molecule type" value="Genomic_DNA"/>
</dbReference>
<evidence type="ECO:0000259" key="7">
    <source>
        <dbReference type="PROSITE" id="PS50893"/>
    </source>
</evidence>
<protein>
    <submittedName>
        <fullName evidence="8">ABC transporter ATP-binding subunit</fullName>
    </submittedName>
</protein>
<evidence type="ECO:0000256" key="3">
    <source>
        <dbReference type="ARBA" id="ARBA00022748"/>
    </source>
</evidence>
<dbReference type="InterPro" id="IPR027417">
    <property type="entry name" value="P-loop_NTPase"/>
</dbReference>
<dbReference type="Gene3D" id="3.40.50.300">
    <property type="entry name" value="P-loop containing nucleotide triphosphate hydrolases"/>
    <property type="match status" value="1"/>
</dbReference>
<dbReference type="GO" id="GO:0005524">
    <property type="term" value="F:ATP binding"/>
    <property type="evidence" value="ECO:0007669"/>
    <property type="project" value="UniProtKB-KW"/>
</dbReference>
<geneLocation type="mitochondrion" evidence="8"/>
<feature type="domain" description="ABC transporter" evidence="7">
    <location>
        <begin position="2"/>
        <end position="198"/>
    </location>
</feature>
<keyword evidence="6" id="KW-0472">Membrane</keyword>
<keyword evidence="3" id="KW-0201">Cytochrome c-type biogenesis</keyword>
<keyword evidence="4 8" id="KW-0067">ATP-binding</keyword>
<evidence type="ECO:0000256" key="5">
    <source>
        <dbReference type="ARBA" id="ARBA00022967"/>
    </source>
</evidence>
<keyword evidence="2" id="KW-0547">Nucleotide-binding</keyword>
<dbReference type="RefSeq" id="YP_009446472.1">
    <property type="nucleotide sequence ID" value="NC_036491.1"/>
</dbReference>
<evidence type="ECO:0000256" key="2">
    <source>
        <dbReference type="ARBA" id="ARBA00022741"/>
    </source>
</evidence>